<gene>
    <name evidence="2" type="ORF">EDD40_2564</name>
</gene>
<dbReference type="InterPro" id="IPR011576">
    <property type="entry name" value="Pyridox_Oxase_N"/>
</dbReference>
<dbReference type="RefSeq" id="WP_211348161.1">
    <property type="nucleotide sequence ID" value="NZ_RJKM01000001.1"/>
</dbReference>
<reference evidence="2 3" key="1">
    <citation type="submission" date="2018-11" db="EMBL/GenBank/DDBJ databases">
        <title>Sequencing the genomes of 1000 actinobacteria strains.</title>
        <authorList>
            <person name="Klenk H.-P."/>
        </authorList>
    </citation>
    <scope>NUCLEOTIDE SEQUENCE [LARGE SCALE GENOMIC DNA]</scope>
    <source>
        <strain evidence="2 3">DSM 44231</strain>
    </source>
</reference>
<feature type="domain" description="Pyridoxamine 5'-phosphate oxidase N-terminal" evidence="1">
    <location>
        <begin position="10"/>
        <end position="146"/>
    </location>
</feature>
<sequence>MNDSPAVRTRRLLDEAKYLTLATVSPDGTPWSAVLQYAWLAEPLRLLFGSAVQSRHSRDIAVRPQVSGTLFTAKTGGGLTAVDGAQFSGTCTELRDEDVERFHSSFYDAVLPDPQDRARWTLPSSQLAPPAPHRLYVIEVERWWLVDTSTWEEDRIDRRVEVSPVDLAGQLSVIPSARASQNSDS</sequence>
<organism evidence="2 3">
    <name type="scientific">Saccharothrix texasensis</name>
    <dbReference type="NCBI Taxonomy" id="103734"/>
    <lineage>
        <taxon>Bacteria</taxon>
        <taxon>Bacillati</taxon>
        <taxon>Actinomycetota</taxon>
        <taxon>Actinomycetes</taxon>
        <taxon>Pseudonocardiales</taxon>
        <taxon>Pseudonocardiaceae</taxon>
        <taxon>Saccharothrix</taxon>
    </lineage>
</organism>
<dbReference type="InterPro" id="IPR012349">
    <property type="entry name" value="Split_barrel_FMN-bd"/>
</dbReference>
<evidence type="ECO:0000313" key="2">
    <source>
        <dbReference type="EMBL" id="ROP37262.1"/>
    </source>
</evidence>
<name>A0A3N1H4X2_9PSEU</name>
<accession>A0A3N1H4X2</accession>
<comment type="caution">
    <text evidence="2">The sequence shown here is derived from an EMBL/GenBank/DDBJ whole genome shotgun (WGS) entry which is preliminary data.</text>
</comment>
<dbReference type="EMBL" id="RJKM01000001">
    <property type="protein sequence ID" value="ROP37262.1"/>
    <property type="molecule type" value="Genomic_DNA"/>
</dbReference>
<dbReference type="AlphaFoldDB" id="A0A3N1H4X2"/>
<protein>
    <submittedName>
        <fullName evidence="2">Pyridoxamine 5'-phosphate oxidase</fullName>
    </submittedName>
</protein>
<evidence type="ECO:0000313" key="3">
    <source>
        <dbReference type="Proteomes" id="UP000268727"/>
    </source>
</evidence>
<dbReference type="SUPFAM" id="SSF50475">
    <property type="entry name" value="FMN-binding split barrel"/>
    <property type="match status" value="1"/>
</dbReference>
<evidence type="ECO:0000259" key="1">
    <source>
        <dbReference type="Pfam" id="PF01243"/>
    </source>
</evidence>
<dbReference type="Pfam" id="PF01243">
    <property type="entry name" value="PNPOx_N"/>
    <property type="match status" value="1"/>
</dbReference>
<dbReference type="Gene3D" id="2.30.110.10">
    <property type="entry name" value="Electron Transport, Fmn-binding Protein, Chain A"/>
    <property type="match status" value="1"/>
</dbReference>
<dbReference type="Proteomes" id="UP000268727">
    <property type="component" value="Unassembled WGS sequence"/>
</dbReference>
<keyword evidence="3" id="KW-1185">Reference proteome</keyword>
<proteinExistence type="predicted"/>